<dbReference type="STRING" id="370764.SAMN04489810_0682"/>
<dbReference type="Pfam" id="PF01614">
    <property type="entry name" value="IclR_C"/>
    <property type="match status" value="1"/>
</dbReference>
<dbReference type="InterPro" id="IPR014757">
    <property type="entry name" value="Tscrpt_reg_IclR_C"/>
</dbReference>
<dbReference type="PROSITE" id="PS51077">
    <property type="entry name" value="HTH_ICLR"/>
    <property type="match status" value="1"/>
</dbReference>
<dbReference type="PANTHER" id="PTHR30136:SF24">
    <property type="entry name" value="HTH-TYPE TRANSCRIPTIONAL REPRESSOR ALLR"/>
    <property type="match status" value="1"/>
</dbReference>
<keyword evidence="2 6" id="KW-0238">DNA-binding</keyword>
<accession>A0A1G7VG33</accession>
<dbReference type="PROSITE" id="PS51078">
    <property type="entry name" value="ICLR_ED"/>
    <property type="match status" value="1"/>
</dbReference>
<dbReference type="Gene3D" id="3.30.450.40">
    <property type="match status" value="1"/>
</dbReference>
<dbReference type="SMART" id="SM00346">
    <property type="entry name" value="HTH_ICLR"/>
    <property type="match status" value="1"/>
</dbReference>
<reference evidence="6 7" key="1">
    <citation type="submission" date="2016-10" db="EMBL/GenBank/DDBJ databases">
        <authorList>
            <person name="de Groot N.N."/>
        </authorList>
    </citation>
    <scope>NUCLEOTIDE SEQUENCE [LARGE SCALE GENOMIC DNA]</scope>
    <source>
        <strain evidence="6 7">DSM 23142</strain>
    </source>
</reference>
<dbReference type="GO" id="GO:0045892">
    <property type="term" value="P:negative regulation of DNA-templated transcription"/>
    <property type="evidence" value="ECO:0007669"/>
    <property type="project" value="TreeGrafter"/>
</dbReference>
<sequence>MTDEGTTGAGGGAAGVLARAVGVLRVFTSDADTLTATDLAERSGLPRSTAHRLATEMAALGLLDRTADGAYSIGTGLWELGELAPVSMRLRERALPHVLRLYEASGENVHVAVLSGDDPVTAEALYVARVSGPHSIPTLSRMGGRHPLHTTGVGKALLAVQDDEWLDAFFHRTLERETVYSIIDERQLRDEIASARERGFATTRQEMTLGNISIAAPIPATAGLPPAAVGVVTHIARADERRHGPLVVAAAHDIARDLATP</sequence>
<organism evidence="6 7">
    <name type="scientific">Microbacterium pygmaeum</name>
    <dbReference type="NCBI Taxonomy" id="370764"/>
    <lineage>
        <taxon>Bacteria</taxon>
        <taxon>Bacillati</taxon>
        <taxon>Actinomycetota</taxon>
        <taxon>Actinomycetes</taxon>
        <taxon>Micrococcales</taxon>
        <taxon>Microbacteriaceae</taxon>
        <taxon>Microbacterium</taxon>
    </lineage>
</organism>
<feature type="domain" description="HTH iclR-type" evidence="4">
    <location>
        <begin position="14"/>
        <end position="75"/>
    </location>
</feature>
<dbReference type="GO" id="GO:0003700">
    <property type="term" value="F:DNA-binding transcription factor activity"/>
    <property type="evidence" value="ECO:0007669"/>
    <property type="project" value="TreeGrafter"/>
</dbReference>
<evidence type="ECO:0000259" key="4">
    <source>
        <dbReference type="PROSITE" id="PS51077"/>
    </source>
</evidence>
<evidence type="ECO:0000313" key="6">
    <source>
        <dbReference type="EMBL" id="SDG57890.1"/>
    </source>
</evidence>
<name>A0A1G7VG33_9MICO</name>
<dbReference type="EMBL" id="LT629692">
    <property type="protein sequence ID" value="SDG57890.1"/>
    <property type="molecule type" value="Genomic_DNA"/>
</dbReference>
<evidence type="ECO:0000256" key="2">
    <source>
        <dbReference type="ARBA" id="ARBA00023125"/>
    </source>
</evidence>
<dbReference type="InterPro" id="IPR036390">
    <property type="entry name" value="WH_DNA-bd_sf"/>
</dbReference>
<dbReference type="InterPro" id="IPR036388">
    <property type="entry name" value="WH-like_DNA-bd_sf"/>
</dbReference>
<dbReference type="PANTHER" id="PTHR30136">
    <property type="entry name" value="HELIX-TURN-HELIX TRANSCRIPTIONAL REGULATOR, ICLR FAMILY"/>
    <property type="match status" value="1"/>
</dbReference>
<dbReference type="Gene3D" id="1.10.10.10">
    <property type="entry name" value="Winged helix-like DNA-binding domain superfamily/Winged helix DNA-binding domain"/>
    <property type="match status" value="1"/>
</dbReference>
<dbReference type="InterPro" id="IPR029016">
    <property type="entry name" value="GAF-like_dom_sf"/>
</dbReference>
<evidence type="ECO:0000259" key="5">
    <source>
        <dbReference type="PROSITE" id="PS51078"/>
    </source>
</evidence>
<dbReference type="SUPFAM" id="SSF46785">
    <property type="entry name" value="Winged helix' DNA-binding domain"/>
    <property type="match status" value="1"/>
</dbReference>
<feature type="domain" description="IclR-ED" evidence="5">
    <location>
        <begin position="76"/>
        <end position="261"/>
    </location>
</feature>
<protein>
    <submittedName>
        <fullName evidence="6">DNA-binding transcriptional regulator, IclR family</fullName>
    </submittedName>
</protein>
<dbReference type="InterPro" id="IPR005471">
    <property type="entry name" value="Tscrpt_reg_IclR_N"/>
</dbReference>
<dbReference type="InterPro" id="IPR050707">
    <property type="entry name" value="HTH_MetabolicPath_Reg"/>
</dbReference>
<evidence type="ECO:0000256" key="1">
    <source>
        <dbReference type="ARBA" id="ARBA00023015"/>
    </source>
</evidence>
<evidence type="ECO:0000256" key="3">
    <source>
        <dbReference type="ARBA" id="ARBA00023163"/>
    </source>
</evidence>
<evidence type="ECO:0000313" key="7">
    <source>
        <dbReference type="Proteomes" id="UP000199009"/>
    </source>
</evidence>
<dbReference type="GO" id="GO:0003677">
    <property type="term" value="F:DNA binding"/>
    <property type="evidence" value="ECO:0007669"/>
    <property type="project" value="UniProtKB-KW"/>
</dbReference>
<keyword evidence="3" id="KW-0804">Transcription</keyword>
<dbReference type="SUPFAM" id="SSF55781">
    <property type="entry name" value="GAF domain-like"/>
    <property type="match status" value="1"/>
</dbReference>
<gene>
    <name evidence="6" type="ORF">SAMN04489810_0682</name>
</gene>
<dbReference type="AlphaFoldDB" id="A0A1G7VG33"/>
<keyword evidence="7" id="KW-1185">Reference proteome</keyword>
<dbReference type="OrthoDB" id="4068713at2"/>
<keyword evidence="1" id="KW-0805">Transcription regulation</keyword>
<dbReference type="Pfam" id="PF09339">
    <property type="entry name" value="HTH_IclR"/>
    <property type="match status" value="1"/>
</dbReference>
<dbReference type="Proteomes" id="UP000199009">
    <property type="component" value="Chromosome I"/>
</dbReference>
<proteinExistence type="predicted"/>
<dbReference type="RefSeq" id="WP_091486318.1">
    <property type="nucleotide sequence ID" value="NZ_LT629692.1"/>
</dbReference>